<reference evidence="5" key="1">
    <citation type="journal article" date="2014" name="Nat. Commun.">
        <title>The emerging biofuel crop Camelina sativa retains a highly undifferentiated hexaploid genome structure.</title>
        <authorList>
            <person name="Kagale S."/>
            <person name="Koh C."/>
            <person name="Nixon J."/>
            <person name="Bollina V."/>
            <person name="Clarke W.E."/>
            <person name="Tuteja R."/>
            <person name="Spillane C."/>
            <person name="Robinson S.J."/>
            <person name="Links M.G."/>
            <person name="Clarke C."/>
            <person name="Higgins E.E."/>
            <person name="Huebert T."/>
            <person name="Sharpe A.G."/>
            <person name="Parkin I.A."/>
        </authorList>
    </citation>
    <scope>NUCLEOTIDE SEQUENCE [LARGE SCALE GENOMIC DNA]</scope>
    <source>
        <strain evidence="5">cv. DH55</strain>
    </source>
</reference>
<comment type="subcellular location">
    <subcellularLocation>
        <location evidence="1">Secreted</location>
        <location evidence="1">Extracellular space</location>
    </subcellularLocation>
</comment>
<evidence type="ECO:0000256" key="4">
    <source>
        <dbReference type="SAM" id="SignalP"/>
    </source>
</evidence>
<keyword evidence="2" id="KW-0964">Secreted</keyword>
<evidence type="ECO:0000313" key="5">
    <source>
        <dbReference type="Proteomes" id="UP000694864"/>
    </source>
</evidence>
<name>A0ABM1QG86_CAMSA</name>
<sequence>MGNKRRAMMILVVIMMVFSWRMCEAEGLRRYSSSRPQRFFKVRRPNPHHHHRNQGFIYDDYPPESFSGFLPKTLPIPPSAPSKKHNVYGLQRINYCNRSLPISIEKPTQGRAIFGRTPTYFTCIIVWRICTLYIYMMNS</sequence>
<evidence type="ECO:0000313" key="6">
    <source>
        <dbReference type="RefSeq" id="XP_019085774.1"/>
    </source>
</evidence>
<dbReference type="PANTHER" id="PTHR33599">
    <property type="entry name" value="PROTEIN IDA-LIKE 5"/>
    <property type="match status" value="1"/>
</dbReference>
<organism evidence="5 6">
    <name type="scientific">Camelina sativa</name>
    <name type="common">False flax</name>
    <name type="synonym">Myagrum sativum</name>
    <dbReference type="NCBI Taxonomy" id="90675"/>
    <lineage>
        <taxon>Eukaryota</taxon>
        <taxon>Viridiplantae</taxon>
        <taxon>Streptophyta</taxon>
        <taxon>Embryophyta</taxon>
        <taxon>Tracheophyta</taxon>
        <taxon>Spermatophyta</taxon>
        <taxon>Magnoliopsida</taxon>
        <taxon>eudicotyledons</taxon>
        <taxon>Gunneridae</taxon>
        <taxon>Pentapetalae</taxon>
        <taxon>rosids</taxon>
        <taxon>malvids</taxon>
        <taxon>Brassicales</taxon>
        <taxon>Brassicaceae</taxon>
        <taxon>Camelineae</taxon>
        <taxon>Camelina</taxon>
    </lineage>
</organism>
<feature type="chain" id="PRO_5047432768" evidence="4">
    <location>
        <begin position="26"/>
        <end position="139"/>
    </location>
</feature>
<gene>
    <name evidence="6" type="primary">LOC109126556</name>
</gene>
<accession>A0ABM1QG86</accession>
<protein>
    <submittedName>
        <fullName evidence="6">Protein IDA-LIKE 5-like</fullName>
    </submittedName>
</protein>
<proteinExistence type="predicted"/>
<dbReference type="Proteomes" id="UP000694864">
    <property type="component" value="Chromosome 9"/>
</dbReference>
<reference evidence="6" key="2">
    <citation type="submission" date="2025-08" db="UniProtKB">
        <authorList>
            <consortium name="RefSeq"/>
        </authorList>
    </citation>
    <scope>IDENTIFICATION</scope>
    <source>
        <tissue evidence="6">Leaf</tissue>
    </source>
</reference>
<evidence type="ECO:0000256" key="3">
    <source>
        <dbReference type="ARBA" id="ARBA00022729"/>
    </source>
</evidence>
<keyword evidence="5" id="KW-1185">Reference proteome</keyword>
<feature type="signal peptide" evidence="4">
    <location>
        <begin position="1"/>
        <end position="25"/>
    </location>
</feature>
<dbReference type="InterPro" id="IPR039639">
    <property type="entry name" value="IDA-like"/>
</dbReference>
<evidence type="ECO:0000256" key="1">
    <source>
        <dbReference type="ARBA" id="ARBA00004239"/>
    </source>
</evidence>
<dbReference type="GeneID" id="109126556"/>
<evidence type="ECO:0000256" key="2">
    <source>
        <dbReference type="ARBA" id="ARBA00022525"/>
    </source>
</evidence>
<dbReference type="RefSeq" id="XP_019085774.1">
    <property type="nucleotide sequence ID" value="XM_019230229.1"/>
</dbReference>
<dbReference type="PANTHER" id="PTHR33599:SF11">
    <property type="entry name" value="PROTEIN IDA-LIKE 5"/>
    <property type="match status" value="1"/>
</dbReference>
<keyword evidence="3 4" id="KW-0732">Signal</keyword>